<dbReference type="OMA" id="YFEKPQN"/>
<dbReference type="OrthoDB" id="10260455at2759"/>
<dbReference type="EMBL" id="CH672051">
    <property type="protein sequence ID" value="KOB62202.1"/>
    <property type="molecule type" value="Genomic_DNA"/>
</dbReference>
<dbReference type="KEGG" id="pfh:PFHG_03959"/>
<reference evidence="1 2" key="1">
    <citation type="submission" date="2006-03" db="EMBL/GenBank/DDBJ databases">
        <title>Annotation of Plasmodium falciparum HB3.</title>
        <authorList>
            <consortium name="The Broad Institute Genome Sequencing Platform"/>
            <person name="Volkman S.K."/>
            <person name="Neafsey D.E."/>
            <person name="Dash A.P."/>
            <person name="Chitnis C.E."/>
            <person name="Hartl D.L."/>
            <person name="Young S.K."/>
            <person name="Zeng Q."/>
            <person name="Koehrsen M."/>
            <person name="Alvarado L."/>
            <person name="Berlin A."/>
            <person name="Borenstein D."/>
            <person name="Chapman S.B."/>
            <person name="Chen Z."/>
            <person name="Engels R."/>
            <person name="Freedman E."/>
            <person name="Gellesch M."/>
            <person name="Goldberg J."/>
            <person name="Griggs A."/>
            <person name="Gujja S."/>
            <person name="Heilman E.R."/>
            <person name="Heiman D.I."/>
            <person name="Howarth C."/>
            <person name="Jen D."/>
            <person name="Larson L."/>
            <person name="Mehta T."/>
            <person name="Neiman D."/>
            <person name="Park D."/>
            <person name="Pearson M."/>
            <person name="Roberts A."/>
            <person name="Saif S."/>
            <person name="Shea T."/>
            <person name="Shenoy N."/>
            <person name="Sisk P."/>
            <person name="Stolte C."/>
            <person name="Sykes S."/>
            <person name="Walk T."/>
            <person name="White J."/>
            <person name="Yandava C."/>
            <person name="Haas B."/>
            <person name="Henn M.R."/>
            <person name="Nusbaum C."/>
            <person name="Birren B."/>
        </authorList>
    </citation>
    <scope>NUCLEOTIDE SEQUENCE [LARGE SCALE GENOMIC DNA]</scope>
    <source>
        <strain evidence="1">HB3</strain>
    </source>
</reference>
<protein>
    <submittedName>
        <fullName evidence="1">Uncharacterized protein</fullName>
    </submittedName>
</protein>
<dbReference type="AlphaFoldDB" id="A0A0L7KFX3"/>
<organism evidence="1 2">
    <name type="scientific">Plasmodium falciparum (isolate HB3)</name>
    <dbReference type="NCBI Taxonomy" id="137071"/>
    <lineage>
        <taxon>Eukaryota</taxon>
        <taxon>Sar</taxon>
        <taxon>Alveolata</taxon>
        <taxon>Apicomplexa</taxon>
        <taxon>Aconoidasida</taxon>
        <taxon>Haemosporida</taxon>
        <taxon>Plasmodiidae</taxon>
        <taxon>Plasmodium</taxon>
        <taxon>Plasmodium (Laverania)</taxon>
    </lineage>
</organism>
<evidence type="ECO:0000313" key="2">
    <source>
        <dbReference type="Proteomes" id="UP000054289"/>
    </source>
</evidence>
<accession>A0A0L7KFX3</accession>
<name>A0A0L7KFX3_PLAFX</name>
<sequence>MKIFILYPRHFLFYSNIITFHVAKLMIYYNKNVIEIFEVLLGFIYFNRPRNIIEFIIDELKILETKRNIKKVFNENDIQSVYDFINLENKQSINREECILGLSQFVLNNKQREYLENINIGINTNLKEFTSHALDINT</sequence>
<evidence type="ECO:0000313" key="1">
    <source>
        <dbReference type="EMBL" id="KOB62202.1"/>
    </source>
</evidence>
<proteinExistence type="predicted"/>
<gene>
    <name evidence="1" type="ORF">PFHG_03959</name>
</gene>
<dbReference type="Proteomes" id="UP000054289">
    <property type="component" value="Unassembled WGS sequence"/>
</dbReference>
<reference evidence="2" key="2">
    <citation type="submission" date="2006-03" db="EMBL/GenBank/DDBJ databases">
        <title>The genome sequence of the Plasmodium falciparum HB3.</title>
        <authorList>
            <consortium name="The Broad Institute Genome Sequencing Platform"/>
            <person name="Birren B."/>
            <person name="Lander E."/>
            <person name="Galagan J."/>
            <person name="Nusbaum C."/>
            <person name="Devon K."/>
            <person name="Henn M."/>
            <person name="Jaffe D."/>
            <person name="Butler J."/>
            <person name="Alvarez P."/>
            <person name="Gnerre S."/>
            <person name="Grabherr M."/>
            <person name="Kleber M."/>
            <person name="Mauceli E."/>
            <person name="Brockman W."/>
            <person name="MacCallum I.A."/>
            <person name="Rounsley S."/>
            <person name="Young S."/>
            <person name="LaButti K."/>
            <person name="Pushparaj V."/>
            <person name="DeCaprio D."/>
            <person name="Crawford M."/>
            <person name="Koehrsen M."/>
            <person name="Engels R."/>
            <person name="Montgomery P."/>
            <person name="Pearson M."/>
            <person name="Howarth C."/>
            <person name="Larson L."/>
            <person name="Luoma S."/>
            <person name="White J."/>
            <person name="Kodira C."/>
            <person name="Zeng Q."/>
            <person name="Oleary S."/>
            <person name="Yandava C."/>
            <person name="Alvarado L."/>
            <person name="Wirth D."/>
            <person name="Volkman S."/>
            <person name="Hartl D."/>
        </authorList>
    </citation>
    <scope>NUCLEOTIDE SEQUENCE [LARGE SCALE GENOMIC DNA]</scope>
</reference>